<sequence>MTSPSIVLHSVAIDTPDPERLAAFYCNLAGGRVTYRSDDWVETQYPTGQRLSFQLSPDYVAPTWPANTVPQQAHVDFHVPEYEAAHAHALSLGATFLEDESAHADFRVYADPDGHPFCLCLEQPERYEAAESTPQA</sequence>
<dbReference type="PROSITE" id="PS51819">
    <property type="entry name" value="VOC"/>
    <property type="match status" value="1"/>
</dbReference>
<dbReference type="PANTHER" id="PTHR35908">
    <property type="entry name" value="HYPOTHETICAL FUSION PROTEIN"/>
    <property type="match status" value="1"/>
</dbReference>
<dbReference type="SUPFAM" id="SSF54593">
    <property type="entry name" value="Glyoxalase/Bleomycin resistance protein/Dihydroxybiphenyl dioxygenase"/>
    <property type="match status" value="1"/>
</dbReference>
<comment type="caution">
    <text evidence="2">The sequence shown here is derived from an EMBL/GenBank/DDBJ whole genome shotgun (WGS) entry which is preliminary data.</text>
</comment>
<dbReference type="RefSeq" id="WP_047310773.1">
    <property type="nucleotide sequence ID" value="NZ_CBCRVH010000011.1"/>
</dbReference>
<gene>
    <name evidence="2" type="ORF">D1832_10325</name>
</gene>
<dbReference type="AlphaFoldDB" id="A0A417Z4U9"/>
<name>A0A417Z4U9_9MICO</name>
<accession>A0A417Z4U9</accession>
<evidence type="ECO:0000313" key="3">
    <source>
        <dbReference type="Proteomes" id="UP000285376"/>
    </source>
</evidence>
<dbReference type="Proteomes" id="UP000285376">
    <property type="component" value="Unassembled WGS sequence"/>
</dbReference>
<evidence type="ECO:0000313" key="2">
    <source>
        <dbReference type="EMBL" id="RHW45232.1"/>
    </source>
</evidence>
<dbReference type="Gene3D" id="3.10.180.10">
    <property type="entry name" value="2,3-Dihydroxybiphenyl 1,2-Dioxygenase, domain 1"/>
    <property type="match status" value="1"/>
</dbReference>
<dbReference type="PANTHER" id="PTHR35908:SF1">
    <property type="entry name" value="CONSERVED PROTEIN"/>
    <property type="match status" value="1"/>
</dbReference>
<dbReference type="EMBL" id="QWLM01000011">
    <property type="protein sequence ID" value="RHW45232.1"/>
    <property type="molecule type" value="Genomic_DNA"/>
</dbReference>
<feature type="domain" description="VOC" evidence="1">
    <location>
        <begin position="7"/>
        <end position="122"/>
    </location>
</feature>
<dbReference type="CDD" id="cd06587">
    <property type="entry name" value="VOC"/>
    <property type="match status" value="1"/>
</dbReference>
<organism evidence="2 3">
    <name type="scientific">Dermacoccus abyssi</name>
    <dbReference type="NCBI Taxonomy" id="322596"/>
    <lineage>
        <taxon>Bacteria</taxon>
        <taxon>Bacillati</taxon>
        <taxon>Actinomycetota</taxon>
        <taxon>Actinomycetes</taxon>
        <taxon>Micrococcales</taxon>
        <taxon>Dermacoccaceae</taxon>
        <taxon>Dermacoccus</taxon>
    </lineage>
</organism>
<reference evidence="2 3" key="1">
    <citation type="submission" date="2018-08" db="EMBL/GenBank/DDBJ databases">
        <title>Whole genome sequence analysis of Dermacoccus abyssi bacteria isolated from Deep Mariana trench Micromonospora spp reveals genes involved in the environmental adaptation and production of secondary metabolites.</title>
        <authorList>
            <person name="Abdel-Mageed W.M."/>
            <person name="Lehri B."/>
            <person name="Nouioui I."/>
            <person name="Goodfellow I."/>
            <person name="Jaspars M."/>
            <person name="Karlyshev A."/>
        </authorList>
    </citation>
    <scope>NUCLEOTIDE SEQUENCE [LARGE SCALE GENOMIC DNA]</scope>
    <source>
        <strain evidence="2 3">MT1.1</strain>
    </source>
</reference>
<evidence type="ECO:0000259" key="1">
    <source>
        <dbReference type="PROSITE" id="PS51819"/>
    </source>
</evidence>
<dbReference type="InterPro" id="IPR029068">
    <property type="entry name" value="Glyas_Bleomycin-R_OHBP_Dase"/>
</dbReference>
<dbReference type="InterPro" id="IPR037523">
    <property type="entry name" value="VOC_core"/>
</dbReference>
<protein>
    <submittedName>
        <fullName evidence="2">VOC family protein</fullName>
    </submittedName>
</protein>
<proteinExistence type="predicted"/>
<dbReference type="InterPro" id="IPR041581">
    <property type="entry name" value="Glyoxalase_6"/>
</dbReference>
<dbReference type="Pfam" id="PF18029">
    <property type="entry name" value="Glyoxalase_6"/>
    <property type="match status" value="1"/>
</dbReference>